<dbReference type="OrthoDB" id="73875at2759"/>
<name>A0A3S3RV92_9ACAR</name>
<keyword evidence="5" id="KW-1185">Reference proteome</keyword>
<organism evidence="4 5">
    <name type="scientific">Dinothrombium tinctorium</name>
    <dbReference type="NCBI Taxonomy" id="1965070"/>
    <lineage>
        <taxon>Eukaryota</taxon>
        <taxon>Metazoa</taxon>
        <taxon>Ecdysozoa</taxon>
        <taxon>Arthropoda</taxon>
        <taxon>Chelicerata</taxon>
        <taxon>Arachnida</taxon>
        <taxon>Acari</taxon>
        <taxon>Acariformes</taxon>
        <taxon>Trombidiformes</taxon>
        <taxon>Prostigmata</taxon>
        <taxon>Anystina</taxon>
        <taxon>Parasitengona</taxon>
        <taxon>Trombidioidea</taxon>
        <taxon>Trombidiidae</taxon>
        <taxon>Dinothrombium</taxon>
    </lineage>
</organism>
<gene>
    <name evidence="3" type="ORF">B4U79_07697</name>
    <name evidence="4" type="ORF">B4U79_14869</name>
</gene>
<evidence type="ECO:0000313" key="3">
    <source>
        <dbReference type="EMBL" id="RWS04814.1"/>
    </source>
</evidence>
<feature type="compositionally biased region" description="Polar residues" evidence="1">
    <location>
        <begin position="428"/>
        <end position="440"/>
    </location>
</feature>
<dbReference type="EMBL" id="NCKU01004940">
    <property type="protein sequence ID" value="RWS05232.1"/>
    <property type="molecule type" value="Genomic_DNA"/>
</dbReference>
<keyword evidence="2" id="KW-0732">Signal</keyword>
<feature type="signal peptide" evidence="2">
    <location>
        <begin position="1"/>
        <end position="22"/>
    </location>
</feature>
<evidence type="ECO:0000256" key="2">
    <source>
        <dbReference type="SAM" id="SignalP"/>
    </source>
</evidence>
<evidence type="ECO:0000313" key="5">
    <source>
        <dbReference type="Proteomes" id="UP000285301"/>
    </source>
</evidence>
<proteinExistence type="predicted"/>
<reference evidence="4" key="2">
    <citation type="submission" date="2018-11" db="EMBL/GenBank/DDBJ databases">
        <title>Trombidioid mite genomics.</title>
        <authorList>
            <person name="Dong X."/>
        </authorList>
    </citation>
    <scope>NUCLEOTIDE SEQUENCE</scope>
    <source>
        <strain evidence="4">UoL-WK</strain>
    </source>
</reference>
<dbReference type="AlphaFoldDB" id="A0A3S3RV92"/>
<comment type="caution">
    <text evidence="4">The sequence shown here is derived from an EMBL/GenBank/DDBJ whole genome shotgun (WGS) entry which is preliminary data.</text>
</comment>
<reference evidence="4 5" key="1">
    <citation type="journal article" date="2018" name="Gigascience">
        <title>Genomes of trombidid mites reveal novel predicted allergens and laterally-transferred genes associated with secondary metabolism.</title>
        <authorList>
            <person name="Dong X."/>
            <person name="Chaisiri K."/>
            <person name="Xia D."/>
            <person name="Armstrong S.D."/>
            <person name="Fang Y."/>
            <person name="Donnelly M.J."/>
            <person name="Kadowaki T."/>
            <person name="McGarry J.W."/>
            <person name="Darby A.C."/>
            <person name="Makepeace B.L."/>
        </authorList>
    </citation>
    <scope>NUCLEOTIDE SEQUENCE [LARGE SCALE GENOMIC DNA]</scope>
    <source>
        <strain evidence="4">UoL-WK</strain>
    </source>
</reference>
<feature type="region of interest" description="Disordered" evidence="1">
    <location>
        <begin position="428"/>
        <end position="450"/>
    </location>
</feature>
<protein>
    <submittedName>
        <fullName evidence="4">Uncharacterized protein</fullName>
    </submittedName>
</protein>
<accession>A0A3S3RV92</accession>
<evidence type="ECO:0000313" key="4">
    <source>
        <dbReference type="EMBL" id="RWS05232.1"/>
    </source>
</evidence>
<dbReference type="Proteomes" id="UP000285301">
    <property type="component" value="Unassembled WGS sequence"/>
</dbReference>
<feature type="chain" id="PRO_5036344748" evidence="2">
    <location>
        <begin position="23"/>
        <end position="650"/>
    </location>
</feature>
<feature type="region of interest" description="Disordered" evidence="1">
    <location>
        <begin position="125"/>
        <end position="146"/>
    </location>
</feature>
<evidence type="ECO:0000256" key="1">
    <source>
        <dbReference type="SAM" id="MobiDB-lite"/>
    </source>
</evidence>
<dbReference type="EMBL" id="NCKU01005253">
    <property type="protein sequence ID" value="RWS04814.1"/>
    <property type="molecule type" value="Genomic_DNA"/>
</dbReference>
<sequence length="650" mass="73559">MFKMKSFAVILLTCAFVRVTRANCWWTGCQPFTWAQRGCGVYDMDEIKVTDCDEGNKFYCCDKKSPKSSSSSSSSSSSAKRECWWTGCQPHSWAEKGCSVYNMDEVATEECDGGDKYRCCSKVKQTSSSSSSSSSRSSLPKSDSSSASKKKRECWWTGCQPTSWAERGCGVYNMVTIAEQSCEGGDKYHCCEKLKEETESGKAAECWWTGCQPTTWAERGCEVYDMDQVATTSCDGGDKYKCCTRKQSSSKKKQQSTTVATIKPDKCWWTGCQPSFLKKRGCEIFGLDEIEQLVCNNGHQFHCCEKSKIKESSSSSKSEECWWTGCQPFSWAQRGCEVYDMKEVGRDECEDGTKFHCCGQASSDKPKSIKKEVTTEKPKASSHRECWWTGCQLNSWAERGCTVYKMDEVETESCHGGLKYHCCSKGSSSDTRVSTNTRATSPPRENKRTIEPSEESCHWTGCQPDSWTERGCLEAGEIQIESKHCIDGKRFHCCSGGGSEASHRSVTRIPLTTKRPQTFSESDKLIKQSECWWTGCQPSSWYRRGCGIYSMIEINRQTCENGIKFHCCKPGEQTHRQSVSLRREDKLQSTRIKPPTMSRTQQSPKAHRECWWTGCQPFDWAERGCAVYKMDQVNIEPCRHGEKFYCCEKV</sequence>